<feature type="repeat" description="PPR" evidence="3">
    <location>
        <begin position="185"/>
        <end position="219"/>
    </location>
</feature>
<feature type="repeat" description="PPR" evidence="3">
    <location>
        <begin position="295"/>
        <end position="329"/>
    </location>
</feature>
<dbReference type="InterPro" id="IPR011990">
    <property type="entry name" value="TPR-like_helical_dom_sf"/>
</dbReference>
<accession>A0A6L2KRD1</accession>
<comment type="caution">
    <text evidence="4">The sequence shown here is derived from an EMBL/GenBank/DDBJ whole genome shotgun (WGS) entry which is preliminary data.</text>
</comment>
<keyword evidence="2" id="KW-0677">Repeat</keyword>
<dbReference type="PANTHER" id="PTHR47941">
    <property type="entry name" value="PENTATRICOPEPTIDE REPEAT-CONTAINING PROTEIN 3, MITOCHONDRIAL"/>
    <property type="match status" value="1"/>
</dbReference>
<evidence type="ECO:0000256" key="2">
    <source>
        <dbReference type="ARBA" id="ARBA00022737"/>
    </source>
</evidence>
<dbReference type="InterPro" id="IPR002885">
    <property type="entry name" value="PPR_rpt"/>
</dbReference>
<dbReference type="NCBIfam" id="TIGR00756">
    <property type="entry name" value="PPR"/>
    <property type="match status" value="8"/>
</dbReference>
<dbReference type="PROSITE" id="PS51375">
    <property type="entry name" value="PPR"/>
    <property type="match status" value="8"/>
</dbReference>
<feature type="repeat" description="PPR" evidence="3">
    <location>
        <begin position="404"/>
        <end position="438"/>
    </location>
</feature>
<organism evidence="4">
    <name type="scientific">Tanacetum cinerariifolium</name>
    <name type="common">Dalmatian daisy</name>
    <name type="synonym">Chrysanthemum cinerariifolium</name>
    <dbReference type="NCBI Taxonomy" id="118510"/>
    <lineage>
        <taxon>Eukaryota</taxon>
        <taxon>Viridiplantae</taxon>
        <taxon>Streptophyta</taxon>
        <taxon>Embryophyta</taxon>
        <taxon>Tracheophyta</taxon>
        <taxon>Spermatophyta</taxon>
        <taxon>Magnoliopsida</taxon>
        <taxon>eudicotyledons</taxon>
        <taxon>Gunneridae</taxon>
        <taxon>Pentapetalae</taxon>
        <taxon>asterids</taxon>
        <taxon>campanulids</taxon>
        <taxon>Asterales</taxon>
        <taxon>Asteraceae</taxon>
        <taxon>Asteroideae</taxon>
        <taxon>Anthemideae</taxon>
        <taxon>Anthemidinae</taxon>
        <taxon>Tanacetum</taxon>
    </lineage>
</organism>
<feature type="repeat" description="PPR" evidence="3">
    <location>
        <begin position="259"/>
        <end position="294"/>
    </location>
</feature>
<feature type="repeat" description="PPR" evidence="3">
    <location>
        <begin position="220"/>
        <end position="250"/>
    </location>
</feature>
<dbReference type="Gene3D" id="1.25.40.10">
    <property type="entry name" value="Tetratricopeptide repeat domain"/>
    <property type="match status" value="3"/>
</dbReference>
<dbReference type="Pfam" id="PF13041">
    <property type="entry name" value="PPR_2"/>
    <property type="match status" value="3"/>
</dbReference>
<evidence type="ECO:0000313" key="4">
    <source>
        <dbReference type="EMBL" id="GEU50575.1"/>
    </source>
</evidence>
<proteinExistence type="inferred from homology"/>
<feature type="repeat" description="PPR" evidence="3">
    <location>
        <begin position="477"/>
        <end position="511"/>
    </location>
</feature>
<evidence type="ECO:0000256" key="3">
    <source>
        <dbReference type="PROSITE-ProRule" id="PRU00708"/>
    </source>
</evidence>
<feature type="repeat" description="PPR" evidence="3">
    <location>
        <begin position="369"/>
        <end position="403"/>
    </location>
</feature>
<sequence length="542" mass="61178">MKKTPIISSSKHYLHHHLKPHHKPLTTTTTTITPPDDLITKLTTTDDWTNLHHQITSLPQQSILKIAKQFTTSSKAFKFFNFINNPSSPTSSFVFQTVLQLATREKDPIFIDNLYKFSKDLNVSLTPMSAIIIMKHLFRVKTVQECAKLYDGLNPDGKTVDLCRSFRNDKAWELMRDLMKFGKVEAAPCNALLSGLGKERNYERINLLLKEMKENGIKPDIVTFGMLVNHLCKARRVDDALDMFKKMKEGAEGIAVKPDVILYNTLIDGLCKVGRQEEGLELMKQMMLDDSCVPSVVTYNCLIDGFCKSGEIERGQELFDQMSENGVDQNVITVNTLVDGMCKHGRIAGRPDDASVIASKLKKAGFRMDLATYNTLIGGFCRRKKLEKAVELLKEMEETGVKADGVTYNTLISYFSKNGDFESAYKFLKQMIIDGHVPTVITYSTLIHAYCLAGNLDEALNIYEEMLISSKRGVRPNTTTYNAMFKGLSSQNKLRIALRLMDQMASQSCNPDYVTMEILNDWLSAVGETEKLRKFVQGYQVS</sequence>
<dbReference type="AlphaFoldDB" id="A0A6L2KRD1"/>
<dbReference type="SUPFAM" id="SSF81901">
    <property type="entry name" value="HCP-like"/>
    <property type="match status" value="1"/>
</dbReference>
<feature type="repeat" description="PPR" evidence="3">
    <location>
        <begin position="439"/>
        <end position="469"/>
    </location>
</feature>
<name>A0A6L2KRD1_TANCI</name>
<gene>
    <name evidence="4" type="ORF">Tci_022553</name>
</gene>
<evidence type="ECO:0000256" key="1">
    <source>
        <dbReference type="ARBA" id="ARBA00007626"/>
    </source>
</evidence>
<comment type="similarity">
    <text evidence="1">Belongs to the PPR family. P subfamily.</text>
</comment>
<protein>
    <submittedName>
        <fullName evidence="4">Uncharacterized protein</fullName>
    </submittedName>
</protein>
<dbReference type="EMBL" id="BKCJ010002734">
    <property type="protein sequence ID" value="GEU50575.1"/>
    <property type="molecule type" value="Genomic_DNA"/>
</dbReference>
<dbReference type="Pfam" id="PF12854">
    <property type="entry name" value="PPR_1"/>
    <property type="match status" value="3"/>
</dbReference>
<reference evidence="4" key="1">
    <citation type="journal article" date="2019" name="Sci. Rep.">
        <title>Draft genome of Tanacetum cinerariifolium, the natural source of mosquito coil.</title>
        <authorList>
            <person name="Yamashiro T."/>
            <person name="Shiraishi A."/>
            <person name="Satake H."/>
            <person name="Nakayama K."/>
        </authorList>
    </citation>
    <scope>NUCLEOTIDE SEQUENCE</scope>
</reference>